<evidence type="ECO:0000313" key="3">
    <source>
        <dbReference type="Proteomes" id="UP001212997"/>
    </source>
</evidence>
<dbReference type="AlphaFoldDB" id="A0AAD5UU04"/>
<dbReference type="Proteomes" id="UP001212997">
    <property type="component" value="Unassembled WGS sequence"/>
</dbReference>
<gene>
    <name evidence="2" type="ORF">NLI96_g10232</name>
</gene>
<keyword evidence="3" id="KW-1185">Reference proteome</keyword>
<evidence type="ECO:0000313" key="2">
    <source>
        <dbReference type="EMBL" id="KAJ3477772.1"/>
    </source>
</evidence>
<name>A0AAD5UU04_9APHY</name>
<protein>
    <recommendedName>
        <fullName evidence="4">C2H2-type domain-containing protein</fullName>
    </recommendedName>
</protein>
<feature type="compositionally biased region" description="Basic and acidic residues" evidence="1">
    <location>
        <begin position="297"/>
        <end position="307"/>
    </location>
</feature>
<feature type="compositionally biased region" description="Polar residues" evidence="1">
    <location>
        <begin position="917"/>
        <end position="927"/>
    </location>
</feature>
<sequence length="1044" mass="117024">MLPHNGVNGNTLLGAPLTHFPENPISSLQHDLDQGRLTLFGRSYSGPRGFSFHLPDSTFEVSIQERLQVACYSKERDFESFLPGFVRIPPEHKPSNAIEVPHTRRRRGFSIGVACDISNLKPNVSLSIRDNEPLCWDLLNAKTHIAQALHCLGERIPAVLTISTPRVLSHHSSDTSIEKMPRADIVHECPSCSKLFRKRGHLASHLTQTSACRWVLEARAATEADPDLDLSSPPLPANTSPSSAGEYYRPNGYDPDFDIFPPPIPPSPIPVRQEPIPPPQSPTPDAGDEQSAPSQNPEREPVAEKPKAITKHTTAGRVYGRSDVVRRETEALRTSKAPFAPFANRIDWEIAKWTKDSQTGDNKLDRLLGIRGVVESLGLSFKNARALNQIIDHELPNLAEWTATVMELFTKTNTTYDMYSRDILKCIRVLYGNPVFAEDMAYAPEKHFSDVRMIHRMFSEMHICDWWNEVQEELPEGSTVVPVIFATDKTQVTQFNGSTSMYPLYMTIGNITKAIHRQPSRHAWILVAYLPTAKLNNLSLTKLEAKVARARLFHKCMRVVVAPLIEAGQKGVMMAGGDGDIRCCYPIVALCVGDHPEQCLVTCTRSGVVCACCGLVVAEYGEHVCKAPRDSLETLEALERATSLSSLNQANTALKPLGLNPISEPFWKDLPHCNIHKSIGPDILHQGYQGVLKTLVQWLQKIVGETELDARFKRLPFMHGVRSFTEGISGLSHITGGEHKNICKQILGCIVGIAPDEAVRATVALLDFFYLAQYHMHTEASFKAMEKALDEFHKNKQIFVTTGARDVNGDDFNLPKLHFLEHYVYFIRRYGTTDNYNTEATERLHIDLVKDAFRATNHKDHVEQMVRWLSRREKVNVFSERVAWAVEQETERLDAKNKKRRKKRKPQSKPRVELAEQPSSSNVSIPTLTHDYGATHFTSALQTFIGTHRSPTCSGYMAQESDSSIRIPFNSVDVWHRIKFHSPSIQTTAPDTDDIADAIPARYNKARRVIQHARFDTVLVNGGMAQKSGIKGTKKLFKLAMSFS</sequence>
<accession>A0AAD5UU04</accession>
<dbReference type="Pfam" id="PF18759">
    <property type="entry name" value="Plavaka"/>
    <property type="match status" value="1"/>
</dbReference>
<dbReference type="InterPro" id="IPR041078">
    <property type="entry name" value="Plavaka"/>
</dbReference>
<feature type="region of interest" description="Disordered" evidence="1">
    <location>
        <begin position="224"/>
        <end position="315"/>
    </location>
</feature>
<reference evidence="2" key="1">
    <citation type="submission" date="2022-07" db="EMBL/GenBank/DDBJ databases">
        <title>Genome Sequence of Physisporinus lineatus.</title>
        <authorList>
            <person name="Buettner E."/>
        </authorList>
    </citation>
    <scope>NUCLEOTIDE SEQUENCE</scope>
    <source>
        <strain evidence="2">VT162</strain>
    </source>
</reference>
<dbReference type="EMBL" id="JANAWD010000565">
    <property type="protein sequence ID" value="KAJ3477772.1"/>
    <property type="molecule type" value="Genomic_DNA"/>
</dbReference>
<feature type="compositionally biased region" description="Basic residues" evidence="1">
    <location>
        <begin position="897"/>
        <end position="908"/>
    </location>
</feature>
<feature type="region of interest" description="Disordered" evidence="1">
    <location>
        <begin position="894"/>
        <end position="927"/>
    </location>
</feature>
<comment type="caution">
    <text evidence="2">The sequence shown here is derived from an EMBL/GenBank/DDBJ whole genome shotgun (WGS) entry which is preliminary data.</text>
</comment>
<evidence type="ECO:0000256" key="1">
    <source>
        <dbReference type="SAM" id="MobiDB-lite"/>
    </source>
</evidence>
<feature type="compositionally biased region" description="Pro residues" evidence="1">
    <location>
        <begin position="260"/>
        <end position="282"/>
    </location>
</feature>
<proteinExistence type="predicted"/>
<organism evidence="2 3">
    <name type="scientific">Meripilus lineatus</name>
    <dbReference type="NCBI Taxonomy" id="2056292"/>
    <lineage>
        <taxon>Eukaryota</taxon>
        <taxon>Fungi</taxon>
        <taxon>Dikarya</taxon>
        <taxon>Basidiomycota</taxon>
        <taxon>Agaricomycotina</taxon>
        <taxon>Agaricomycetes</taxon>
        <taxon>Polyporales</taxon>
        <taxon>Meripilaceae</taxon>
        <taxon>Meripilus</taxon>
    </lineage>
</organism>
<evidence type="ECO:0008006" key="4">
    <source>
        <dbReference type="Google" id="ProtNLM"/>
    </source>
</evidence>